<keyword evidence="9" id="KW-0472">Membrane</keyword>
<evidence type="ECO:0000259" key="10">
    <source>
        <dbReference type="Pfam" id="PF02518"/>
    </source>
</evidence>
<evidence type="ECO:0000313" key="12">
    <source>
        <dbReference type="EMBL" id="QHA02085.1"/>
    </source>
</evidence>
<dbReference type="GO" id="GO:0000155">
    <property type="term" value="F:phosphorelay sensor kinase activity"/>
    <property type="evidence" value="ECO:0007669"/>
    <property type="project" value="InterPro"/>
</dbReference>
<evidence type="ECO:0000256" key="8">
    <source>
        <dbReference type="ARBA" id="ARBA00023012"/>
    </source>
</evidence>
<dbReference type="KEGG" id="sbro:GQF42_00760"/>
<keyword evidence="6 12" id="KW-0418">Kinase</keyword>
<dbReference type="InterPro" id="IPR003594">
    <property type="entry name" value="HATPase_dom"/>
</dbReference>
<protein>
    <recommendedName>
        <fullName evidence="2">histidine kinase</fullName>
        <ecNumber evidence="2">2.7.13.3</ecNumber>
    </recommendedName>
</protein>
<dbReference type="Gene3D" id="1.20.5.1930">
    <property type="match status" value="1"/>
</dbReference>
<dbReference type="Pfam" id="PF02518">
    <property type="entry name" value="HATPase_c"/>
    <property type="match status" value="1"/>
</dbReference>
<dbReference type="InterPro" id="IPR036890">
    <property type="entry name" value="HATPase_C_sf"/>
</dbReference>
<evidence type="ECO:0000256" key="9">
    <source>
        <dbReference type="SAM" id="Phobius"/>
    </source>
</evidence>
<dbReference type="SUPFAM" id="SSF55874">
    <property type="entry name" value="ATPase domain of HSP90 chaperone/DNA topoisomerase II/histidine kinase"/>
    <property type="match status" value="1"/>
</dbReference>
<evidence type="ECO:0000313" key="13">
    <source>
        <dbReference type="Proteomes" id="UP000436138"/>
    </source>
</evidence>
<keyword evidence="7" id="KW-0067">ATP-binding</keyword>
<evidence type="ECO:0000256" key="3">
    <source>
        <dbReference type="ARBA" id="ARBA00022553"/>
    </source>
</evidence>
<dbReference type="Gene3D" id="3.30.565.10">
    <property type="entry name" value="Histidine kinase-like ATPase, C-terminal domain"/>
    <property type="match status" value="1"/>
</dbReference>
<keyword evidence="9" id="KW-0812">Transmembrane</keyword>
<dbReference type="InterPro" id="IPR011712">
    <property type="entry name" value="Sig_transdc_His_kin_sub3_dim/P"/>
</dbReference>
<name>A0A6I6N014_9ACTN</name>
<dbReference type="GO" id="GO:0016020">
    <property type="term" value="C:membrane"/>
    <property type="evidence" value="ECO:0007669"/>
    <property type="project" value="InterPro"/>
</dbReference>
<evidence type="ECO:0000256" key="7">
    <source>
        <dbReference type="ARBA" id="ARBA00022840"/>
    </source>
</evidence>
<keyword evidence="3" id="KW-0597">Phosphoprotein</keyword>
<evidence type="ECO:0000256" key="5">
    <source>
        <dbReference type="ARBA" id="ARBA00022741"/>
    </source>
</evidence>
<feature type="transmembrane region" description="Helical" evidence="9">
    <location>
        <begin position="144"/>
        <end position="165"/>
    </location>
</feature>
<dbReference type="PANTHER" id="PTHR24421">
    <property type="entry name" value="NITRATE/NITRITE SENSOR PROTEIN NARX-RELATED"/>
    <property type="match status" value="1"/>
</dbReference>
<dbReference type="AlphaFoldDB" id="A0A6I6N014"/>
<dbReference type="PANTHER" id="PTHR24421:SF10">
    <property type="entry name" value="NITRATE_NITRITE SENSOR PROTEIN NARQ"/>
    <property type="match status" value="1"/>
</dbReference>
<feature type="domain" description="Histidine kinase/HSP90-like ATPase" evidence="10">
    <location>
        <begin position="363"/>
        <end position="454"/>
    </location>
</feature>
<dbReference type="EMBL" id="CP047020">
    <property type="protein sequence ID" value="QHA02085.1"/>
    <property type="molecule type" value="Genomic_DNA"/>
</dbReference>
<keyword evidence="9" id="KW-1133">Transmembrane helix</keyword>
<dbReference type="GO" id="GO:0005524">
    <property type="term" value="F:ATP binding"/>
    <property type="evidence" value="ECO:0007669"/>
    <property type="project" value="UniProtKB-KW"/>
</dbReference>
<keyword evidence="13" id="KW-1185">Reference proteome</keyword>
<feature type="transmembrane region" description="Helical" evidence="9">
    <location>
        <begin position="193"/>
        <end position="211"/>
    </location>
</feature>
<feature type="transmembrane region" description="Helical" evidence="9">
    <location>
        <begin position="217"/>
        <end position="239"/>
    </location>
</feature>
<dbReference type="CDD" id="cd16917">
    <property type="entry name" value="HATPase_UhpB-NarQ-NarX-like"/>
    <property type="match status" value="1"/>
</dbReference>
<evidence type="ECO:0000259" key="11">
    <source>
        <dbReference type="Pfam" id="PF07730"/>
    </source>
</evidence>
<feature type="domain" description="Signal transduction histidine kinase subgroup 3 dimerisation and phosphoacceptor" evidence="11">
    <location>
        <begin position="254"/>
        <end position="319"/>
    </location>
</feature>
<sequence>MTRSSNRRRAQVVRFTSTCRLVRARRRREVCRGLVACRQACSRRPCPVPAKSTDRADRSGPFGRYSGRDRFRSLSAVSVTERLAALGALAARRTNVLLGLAFAAVLAATAYQRADAGRRDWLLDCGTGAVVCAVALLRERDRLVAVAVGLVVAAADVLASSRGYLTGQPGVAASLALAVLAGSAVRVLPLGRAVVVAAAGLAVTTLGRLATTSTAVGSFHIGVQGWLVGLGTGLVLRFLEHRRQATVEAVRRDERLALARELHDVVAHHVSGIVMHTHAAQIMLRKQPDHLGAALADIERSGTDAMDAMRRVVALLRDAEDGAAVTAGPEQLIDLVRRFEEHGPAVDLRLPPGAPTWPPVVTTTVYRVVQESLTNIARHARGARAATVTISQDSTDITVEIGNDAPPHPPIRASPRGGYGLVGMRERIEALGGTLNAGPRPGTGWSVRATLPLRAGDRR</sequence>
<dbReference type="Proteomes" id="UP000436138">
    <property type="component" value="Chromosome"/>
</dbReference>
<dbReference type="GO" id="GO:0046983">
    <property type="term" value="F:protein dimerization activity"/>
    <property type="evidence" value="ECO:0007669"/>
    <property type="project" value="InterPro"/>
</dbReference>
<evidence type="ECO:0000256" key="2">
    <source>
        <dbReference type="ARBA" id="ARBA00012438"/>
    </source>
</evidence>
<keyword evidence="4" id="KW-0808">Transferase</keyword>
<evidence type="ECO:0000256" key="4">
    <source>
        <dbReference type="ARBA" id="ARBA00022679"/>
    </source>
</evidence>
<gene>
    <name evidence="12" type="ORF">GQF42_00760</name>
</gene>
<dbReference type="InterPro" id="IPR050482">
    <property type="entry name" value="Sensor_HK_TwoCompSys"/>
</dbReference>
<proteinExistence type="predicted"/>
<keyword evidence="8" id="KW-0902">Two-component regulatory system</keyword>
<dbReference type="EC" id="2.7.13.3" evidence="2"/>
<evidence type="ECO:0000256" key="6">
    <source>
        <dbReference type="ARBA" id="ARBA00022777"/>
    </source>
</evidence>
<evidence type="ECO:0000256" key="1">
    <source>
        <dbReference type="ARBA" id="ARBA00000085"/>
    </source>
</evidence>
<reference evidence="12 13" key="1">
    <citation type="submission" date="2019-12" db="EMBL/GenBank/DDBJ databases">
        <title>Streptomyces sp. strain T44 isolated from rhizosphere soil of Broussonetia papyrifera.</title>
        <authorList>
            <person name="Mo P."/>
        </authorList>
    </citation>
    <scope>NUCLEOTIDE SEQUENCE [LARGE SCALE GENOMIC DNA]</scope>
    <source>
        <strain evidence="12 13">T44</strain>
    </source>
</reference>
<comment type="catalytic activity">
    <reaction evidence="1">
        <text>ATP + protein L-histidine = ADP + protein N-phospho-L-histidine.</text>
        <dbReference type="EC" id="2.7.13.3"/>
    </reaction>
</comment>
<keyword evidence="5" id="KW-0547">Nucleotide-binding</keyword>
<dbReference type="Pfam" id="PF07730">
    <property type="entry name" value="HisKA_3"/>
    <property type="match status" value="1"/>
</dbReference>
<accession>A0A6I6N014</accession>
<organism evidence="12 13">
    <name type="scientific">Streptomyces broussonetiae</name>
    <dbReference type="NCBI Taxonomy" id="2686304"/>
    <lineage>
        <taxon>Bacteria</taxon>
        <taxon>Bacillati</taxon>
        <taxon>Actinomycetota</taxon>
        <taxon>Actinomycetes</taxon>
        <taxon>Kitasatosporales</taxon>
        <taxon>Streptomycetaceae</taxon>
        <taxon>Streptomyces</taxon>
    </lineage>
</organism>